<reference evidence="1" key="1">
    <citation type="submission" date="2021-01" db="EMBL/GenBank/DDBJ databases">
        <title>Genome public.</title>
        <authorList>
            <person name="Liu C."/>
            <person name="Sun Q."/>
        </authorList>
    </citation>
    <scope>NUCLEOTIDE SEQUENCE</scope>
    <source>
        <strain evidence="1">YIM B02565</strain>
    </source>
</reference>
<dbReference type="PANTHER" id="PTHR37816">
    <property type="entry name" value="YALI0E33011P"/>
    <property type="match status" value="1"/>
</dbReference>
<evidence type="ECO:0000313" key="2">
    <source>
        <dbReference type="Proteomes" id="UP000623681"/>
    </source>
</evidence>
<evidence type="ECO:0008006" key="3">
    <source>
        <dbReference type="Google" id="ProtNLM"/>
    </source>
</evidence>
<dbReference type="Gene3D" id="3.40.50.300">
    <property type="entry name" value="P-loop containing nucleotide triphosphate hydrolases"/>
    <property type="match status" value="1"/>
</dbReference>
<dbReference type="EMBL" id="JAESWA010000022">
    <property type="protein sequence ID" value="MBL4932023.1"/>
    <property type="molecule type" value="Genomic_DNA"/>
</dbReference>
<dbReference type="InterPro" id="IPR052922">
    <property type="entry name" value="Cytidylate_Kinase-2"/>
</dbReference>
<dbReference type="Proteomes" id="UP000623681">
    <property type="component" value="Unassembled WGS sequence"/>
</dbReference>
<comment type="caution">
    <text evidence="1">The sequence shown here is derived from an EMBL/GenBank/DDBJ whole genome shotgun (WGS) entry which is preliminary data.</text>
</comment>
<gene>
    <name evidence="1" type="ORF">JK634_09430</name>
</gene>
<name>A0A937K4Z3_9CLOT</name>
<proteinExistence type="predicted"/>
<dbReference type="PANTHER" id="PTHR37816:SF2">
    <property type="entry name" value="DNA TOPOLOGY MODULATION PROTEIN FLAR-RELATED PROTEIN"/>
    <property type="match status" value="1"/>
</dbReference>
<dbReference type="RefSeq" id="WP_202767401.1">
    <property type="nucleotide sequence ID" value="NZ_JAESWA010000022.1"/>
</dbReference>
<sequence>MSKIYVIGIVASGKTTLSKKLSRELKIPHYEVDCIVWHETDTERYKRTPDKQVELIKDIDKVGEWIIEGTYRSSCHCLLDMADSIIFLDPPLWIRKYRILLRFIKQQLKIEKCHYKSDFNMLRKMYMWTRDFEDKRYEFEKMLNNYKDKLVIINNAKKLDINKII</sequence>
<dbReference type="AlphaFoldDB" id="A0A937K4Z3"/>
<evidence type="ECO:0000313" key="1">
    <source>
        <dbReference type="EMBL" id="MBL4932023.1"/>
    </source>
</evidence>
<dbReference type="SUPFAM" id="SSF52540">
    <property type="entry name" value="P-loop containing nucleoside triphosphate hydrolases"/>
    <property type="match status" value="1"/>
</dbReference>
<organism evidence="1 2">
    <name type="scientific">Clostridium paridis</name>
    <dbReference type="NCBI Taxonomy" id="2803863"/>
    <lineage>
        <taxon>Bacteria</taxon>
        <taxon>Bacillati</taxon>
        <taxon>Bacillota</taxon>
        <taxon>Clostridia</taxon>
        <taxon>Eubacteriales</taxon>
        <taxon>Clostridiaceae</taxon>
        <taxon>Clostridium</taxon>
    </lineage>
</organism>
<protein>
    <recommendedName>
        <fullName evidence="3">DNA topology modulation protein FlaR</fullName>
    </recommendedName>
</protein>
<dbReference type="InterPro" id="IPR027417">
    <property type="entry name" value="P-loop_NTPase"/>
</dbReference>
<keyword evidence="2" id="KW-1185">Reference proteome</keyword>
<accession>A0A937K4Z3</accession>